<dbReference type="InterPro" id="IPR029032">
    <property type="entry name" value="AhpD-like"/>
</dbReference>
<dbReference type="Pfam" id="PF02627">
    <property type="entry name" value="CMD"/>
    <property type="match status" value="1"/>
</dbReference>
<keyword evidence="2" id="KW-0575">Peroxidase</keyword>
<accession>A0A1M5AVT3</accession>
<keyword evidence="3" id="KW-1185">Reference proteome</keyword>
<organism evidence="2 3">
    <name type="scientific">Flavisolibacter ginsengisoli DSM 18119</name>
    <dbReference type="NCBI Taxonomy" id="1121884"/>
    <lineage>
        <taxon>Bacteria</taxon>
        <taxon>Pseudomonadati</taxon>
        <taxon>Bacteroidota</taxon>
        <taxon>Chitinophagia</taxon>
        <taxon>Chitinophagales</taxon>
        <taxon>Chitinophagaceae</taxon>
        <taxon>Flavisolibacter</taxon>
    </lineage>
</organism>
<evidence type="ECO:0000313" key="3">
    <source>
        <dbReference type="Proteomes" id="UP000184048"/>
    </source>
</evidence>
<name>A0A1M5AVT3_9BACT</name>
<proteinExistence type="predicted"/>
<reference evidence="2 3" key="1">
    <citation type="submission" date="2016-11" db="EMBL/GenBank/DDBJ databases">
        <authorList>
            <person name="Jaros S."/>
            <person name="Januszkiewicz K."/>
            <person name="Wedrychowicz H."/>
        </authorList>
    </citation>
    <scope>NUCLEOTIDE SEQUENCE [LARGE SCALE GENOMIC DNA]</scope>
    <source>
        <strain evidence="2 3">DSM 18119</strain>
    </source>
</reference>
<dbReference type="InterPro" id="IPR003779">
    <property type="entry name" value="CMD-like"/>
</dbReference>
<dbReference type="NCBIfam" id="TIGR00778">
    <property type="entry name" value="ahpD_dom"/>
    <property type="match status" value="1"/>
</dbReference>
<dbReference type="STRING" id="1121884.SAMN02745131_02375"/>
<dbReference type="GO" id="GO:0051920">
    <property type="term" value="F:peroxiredoxin activity"/>
    <property type="evidence" value="ECO:0007669"/>
    <property type="project" value="InterPro"/>
</dbReference>
<dbReference type="EMBL" id="FQUU01000009">
    <property type="protein sequence ID" value="SHF34325.1"/>
    <property type="molecule type" value="Genomic_DNA"/>
</dbReference>
<evidence type="ECO:0000313" key="2">
    <source>
        <dbReference type="EMBL" id="SHF34325.1"/>
    </source>
</evidence>
<dbReference type="AlphaFoldDB" id="A0A1M5AVT3"/>
<feature type="domain" description="Carboxymuconolactone decarboxylase-like" evidence="1">
    <location>
        <begin position="6"/>
        <end position="88"/>
    </location>
</feature>
<keyword evidence="2" id="KW-0560">Oxidoreductase</keyword>
<dbReference type="PANTHER" id="PTHR34846">
    <property type="entry name" value="4-CARBOXYMUCONOLACTONE DECARBOXYLASE FAMILY PROTEIN (AFU_ORTHOLOGUE AFUA_6G11590)"/>
    <property type="match status" value="1"/>
</dbReference>
<gene>
    <name evidence="2" type="ORF">SAMN02745131_02375</name>
</gene>
<dbReference type="Proteomes" id="UP000184048">
    <property type="component" value="Unassembled WGS sequence"/>
</dbReference>
<protein>
    <submittedName>
        <fullName evidence="2">Alkylhydroperoxidase AhpD family core domain-containing protein</fullName>
    </submittedName>
</protein>
<dbReference type="SUPFAM" id="SSF69118">
    <property type="entry name" value="AhpD-like"/>
    <property type="match status" value="1"/>
</dbReference>
<sequence>MYEKEPGAYKAMMALENYTKETTIDPLLKELIKTRASQLNGCAYCVDMHTEDAIKLGESERRLFALAVWKESHLFSEAERAALQLTEEVTLLSKEGVTDETYDHVVAIFGEQQTAKLIMQIVVINAWNRIAVTTKAIYKK</sequence>
<evidence type="ECO:0000259" key="1">
    <source>
        <dbReference type="Pfam" id="PF02627"/>
    </source>
</evidence>
<dbReference type="PANTHER" id="PTHR34846:SF10">
    <property type="entry name" value="CYTOPLASMIC PROTEIN"/>
    <property type="match status" value="1"/>
</dbReference>
<dbReference type="InterPro" id="IPR004675">
    <property type="entry name" value="AhpD_core"/>
</dbReference>
<dbReference type="Gene3D" id="1.20.1290.10">
    <property type="entry name" value="AhpD-like"/>
    <property type="match status" value="1"/>
</dbReference>